<organism evidence="10 11">
    <name type="scientific">Virgisporangium aliadipatigenens</name>
    <dbReference type="NCBI Taxonomy" id="741659"/>
    <lineage>
        <taxon>Bacteria</taxon>
        <taxon>Bacillati</taxon>
        <taxon>Actinomycetota</taxon>
        <taxon>Actinomycetes</taxon>
        <taxon>Micromonosporales</taxon>
        <taxon>Micromonosporaceae</taxon>
        <taxon>Virgisporangium</taxon>
    </lineage>
</organism>
<dbReference type="EMBL" id="BOPF01000010">
    <property type="protein sequence ID" value="GIJ46544.1"/>
    <property type="molecule type" value="Genomic_DNA"/>
</dbReference>
<dbReference type="InterPro" id="IPR050988">
    <property type="entry name" value="Mannitol_DH/Oxidoreductase"/>
</dbReference>
<evidence type="ECO:0000313" key="11">
    <source>
        <dbReference type="Proteomes" id="UP000619260"/>
    </source>
</evidence>
<dbReference type="InterPro" id="IPR036291">
    <property type="entry name" value="NAD(P)-bd_dom_sf"/>
</dbReference>
<dbReference type="EC" id="1.1.1.17" evidence="2"/>
<comment type="catalytic activity">
    <reaction evidence="6">
        <text>D-mannitol 1-phosphate + NAD(+) = beta-D-fructose 6-phosphate + NADH + H(+)</text>
        <dbReference type="Rhea" id="RHEA:19661"/>
        <dbReference type="ChEBI" id="CHEBI:15378"/>
        <dbReference type="ChEBI" id="CHEBI:57540"/>
        <dbReference type="ChEBI" id="CHEBI:57634"/>
        <dbReference type="ChEBI" id="CHEBI:57945"/>
        <dbReference type="ChEBI" id="CHEBI:61381"/>
        <dbReference type="EC" id="1.1.1.17"/>
    </reaction>
</comment>
<keyword evidence="5" id="KW-0520">NAD</keyword>
<evidence type="ECO:0000259" key="9">
    <source>
        <dbReference type="Pfam" id="PF08125"/>
    </source>
</evidence>
<comment type="caution">
    <text evidence="10">The sequence shown here is derived from an EMBL/GenBank/DDBJ whole genome shotgun (WGS) entry which is preliminary data.</text>
</comment>
<evidence type="ECO:0000256" key="4">
    <source>
        <dbReference type="ARBA" id="ARBA00023002"/>
    </source>
</evidence>
<dbReference type="RefSeq" id="WP_203900044.1">
    <property type="nucleotide sequence ID" value="NZ_BOPF01000010.1"/>
</dbReference>
<dbReference type="Proteomes" id="UP000619260">
    <property type="component" value="Unassembled WGS sequence"/>
</dbReference>
<keyword evidence="4" id="KW-0560">Oxidoreductase</keyword>
<dbReference type="PANTHER" id="PTHR43362">
    <property type="entry name" value="MANNITOL DEHYDROGENASE DSF1-RELATED"/>
    <property type="match status" value="1"/>
</dbReference>
<feature type="region of interest" description="Disordered" evidence="7">
    <location>
        <begin position="1"/>
        <end position="22"/>
    </location>
</feature>
<name>A0A8J3YJH0_9ACTN</name>
<dbReference type="GO" id="GO:0019594">
    <property type="term" value="P:mannitol metabolic process"/>
    <property type="evidence" value="ECO:0007669"/>
    <property type="project" value="InterPro"/>
</dbReference>
<dbReference type="GO" id="GO:0008926">
    <property type="term" value="F:mannitol-1-phosphate 5-dehydrogenase activity"/>
    <property type="evidence" value="ECO:0007669"/>
    <property type="project" value="UniProtKB-EC"/>
</dbReference>
<evidence type="ECO:0000259" key="8">
    <source>
        <dbReference type="Pfam" id="PF01232"/>
    </source>
</evidence>
<gene>
    <name evidence="10" type="primary">uxuB</name>
    <name evidence="10" type="ORF">Val02_34300</name>
</gene>
<dbReference type="SUPFAM" id="SSF48179">
    <property type="entry name" value="6-phosphogluconate dehydrogenase C-terminal domain-like"/>
    <property type="match status" value="1"/>
</dbReference>
<dbReference type="Pfam" id="PF08125">
    <property type="entry name" value="Mannitol_dh_C"/>
    <property type="match status" value="1"/>
</dbReference>
<dbReference type="InterPro" id="IPR013131">
    <property type="entry name" value="Mannitol_DH_N"/>
</dbReference>
<dbReference type="InterPro" id="IPR008927">
    <property type="entry name" value="6-PGluconate_DH-like_C_sf"/>
</dbReference>
<dbReference type="InterPro" id="IPR023027">
    <property type="entry name" value="Mannitol_DH_CS"/>
</dbReference>
<dbReference type="InterPro" id="IPR013328">
    <property type="entry name" value="6PGD_dom2"/>
</dbReference>
<sequence>MGLSLSTLDTVPRESRPPALPGDLTPGIVHIGLGAFHRAHQAVYTQAAGGWGIVGVAPRSRDVLDRLRAQDGLYSVVTVDGDGSRADVIGVHCGLLHGGSDPDAVVAAIADPRTRVVTLTVTEKGYRLDAAGNLTVDEGLRAELTGAAPPLSTPGALVRGLLAREAAGAGPLAVLCSDNMRGNGARLRGMVTQALGVAGRGVPAGISFPSAMVDRIVPATTSRTLDLAHTALGVPDAAPVTAEPFMQWVIEDDFPGGRPRWERAGAILTDDVAPWESMKLRVLLGVHSGLAYLGALAGVETIDRALSLPGMVDLMERLIRDDIAPTVTPPPGVTVVGYGAQALHRFANPALGHRTLQVAMDGTQKLPYRLVETIVDGRRAGLPMELAALVLAAWMRFTRGTADDGSPLPLNDPLADRLRGGSTVDELLAIEEVFPPVLREDREYVARVEHWLGALESGGAADTVKAGHG</sequence>
<dbReference type="PROSITE" id="PS00974">
    <property type="entry name" value="MANNITOL_DHGENASE"/>
    <property type="match status" value="1"/>
</dbReference>
<dbReference type="AlphaFoldDB" id="A0A8J3YJH0"/>
<dbReference type="Gene3D" id="3.40.50.720">
    <property type="entry name" value="NAD(P)-binding Rossmann-like Domain"/>
    <property type="match status" value="1"/>
</dbReference>
<accession>A0A8J3YJH0</accession>
<evidence type="ECO:0000256" key="1">
    <source>
        <dbReference type="ARBA" id="ARBA00006541"/>
    </source>
</evidence>
<evidence type="ECO:0000256" key="2">
    <source>
        <dbReference type="ARBA" id="ARBA00012939"/>
    </source>
</evidence>
<feature type="domain" description="Mannitol dehydrogenase N-terminal" evidence="8">
    <location>
        <begin position="27"/>
        <end position="262"/>
    </location>
</feature>
<proteinExistence type="inferred from homology"/>
<comment type="similarity">
    <text evidence="1">Belongs to the mannitol dehydrogenase family.</text>
</comment>
<dbReference type="SUPFAM" id="SSF51735">
    <property type="entry name" value="NAD(P)-binding Rossmann-fold domains"/>
    <property type="match status" value="1"/>
</dbReference>
<evidence type="ECO:0000256" key="7">
    <source>
        <dbReference type="SAM" id="MobiDB-lite"/>
    </source>
</evidence>
<evidence type="ECO:0000256" key="5">
    <source>
        <dbReference type="ARBA" id="ARBA00023027"/>
    </source>
</evidence>
<dbReference type="InterPro" id="IPR000669">
    <property type="entry name" value="Mannitol_DH"/>
</dbReference>
<dbReference type="InterPro" id="IPR013118">
    <property type="entry name" value="Mannitol_DH_C"/>
</dbReference>
<evidence type="ECO:0000256" key="6">
    <source>
        <dbReference type="ARBA" id="ARBA00048615"/>
    </source>
</evidence>
<evidence type="ECO:0000256" key="3">
    <source>
        <dbReference type="ARBA" id="ARBA00016219"/>
    </source>
</evidence>
<feature type="domain" description="Mannitol dehydrogenase C-terminal" evidence="9">
    <location>
        <begin position="271"/>
        <end position="452"/>
    </location>
</feature>
<protein>
    <recommendedName>
        <fullName evidence="3">Mannitol-1-phosphate 5-dehydrogenase</fullName>
        <ecNumber evidence="2">1.1.1.17</ecNumber>
    </recommendedName>
</protein>
<keyword evidence="11" id="KW-1185">Reference proteome</keyword>
<dbReference type="PANTHER" id="PTHR43362:SF1">
    <property type="entry name" value="MANNITOL DEHYDROGENASE 2-RELATED"/>
    <property type="match status" value="1"/>
</dbReference>
<dbReference type="Gene3D" id="1.10.1040.10">
    <property type="entry name" value="N-(1-d-carboxylethyl)-l-norvaline Dehydrogenase, domain 2"/>
    <property type="match status" value="1"/>
</dbReference>
<dbReference type="PRINTS" id="PR00084">
    <property type="entry name" value="MTLDHDRGNASE"/>
</dbReference>
<reference evidence="10" key="1">
    <citation type="submission" date="2021-01" db="EMBL/GenBank/DDBJ databases">
        <title>Whole genome shotgun sequence of Virgisporangium aliadipatigenens NBRC 105644.</title>
        <authorList>
            <person name="Komaki H."/>
            <person name="Tamura T."/>
        </authorList>
    </citation>
    <scope>NUCLEOTIDE SEQUENCE</scope>
    <source>
        <strain evidence="10">NBRC 105644</strain>
    </source>
</reference>
<evidence type="ECO:0000313" key="10">
    <source>
        <dbReference type="EMBL" id="GIJ46544.1"/>
    </source>
</evidence>
<dbReference type="Pfam" id="PF01232">
    <property type="entry name" value="Mannitol_dh"/>
    <property type="match status" value="1"/>
</dbReference>